<feature type="domain" description="DSBA-like thioredoxin" evidence="1">
    <location>
        <begin position="32"/>
        <end position="228"/>
    </location>
</feature>
<accession>A0ABS9Z4X3</accession>
<name>A0ABS9Z4X3_9HYPH</name>
<keyword evidence="3" id="KW-1185">Reference proteome</keyword>
<evidence type="ECO:0000313" key="2">
    <source>
        <dbReference type="EMBL" id="MCI4682521.1"/>
    </source>
</evidence>
<dbReference type="EMBL" id="JAIVFP010000001">
    <property type="protein sequence ID" value="MCI4682521.1"/>
    <property type="molecule type" value="Genomic_DNA"/>
</dbReference>
<gene>
    <name evidence="2" type="ORF">K2U94_07065</name>
</gene>
<protein>
    <submittedName>
        <fullName evidence="2">DsbA family protein</fullName>
    </submittedName>
</protein>
<dbReference type="InterPro" id="IPR036249">
    <property type="entry name" value="Thioredoxin-like_sf"/>
</dbReference>
<sequence>MSRRLARGKVVARGAGLDDSGARAFGVERLPITCFSDVLCVWAFFAELRLAAVRRAFGGKVALEHRFCAVFGDVPGKIAVSWASRGGYEGFGDHLQHSARAFPEVTLHPDVWRRARPASSLSPHLFLKAVALAEKEGVFAAGAFERGLAAMREAFFVRGLDVARRDVQHDVARGFGLDPALVQAFLDDGRAHAALSADYKDAETLGVRGSPTLILNEGRQKLFGNVGYRIIEANILELLRGPHPDQASWC</sequence>
<comment type="caution">
    <text evidence="2">The sequence shown here is derived from an EMBL/GenBank/DDBJ whole genome shotgun (WGS) entry which is preliminary data.</text>
</comment>
<dbReference type="Proteomes" id="UP001139104">
    <property type="component" value="Unassembled WGS sequence"/>
</dbReference>
<proteinExistence type="predicted"/>
<evidence type="ECO:0000313" key="3">
    <source>
        <dbReference type="Proteomes" id="UP001139104"/>
    </source>
</evidence>
<dbReference type="RefSeq" id="WP_243066527.1">
    <property type="nucleotide sequence ID" value="NZ_JAIVFK010000059.1"/>
</dbReference>
<reference evidence="2" key="1">
    <citation type="journal article" date="2022" name="ISME J.">
        <title>Identification of active gaseous-alkane degraders at natural gas seeps.</title>
        <authorList>
            <person name="Farhan Ul Haque M."/>
            <person name="Hernandez M."/>
            <person name="Crombie A.T."/>
            <person name="Murrell J.C."/>
        </authorList>
    </citation>
    <scope>NUCLEOTIDE SEQUENCE</scope>
    <source>
        <strain evidence="2">PC2</strain>
    </source>
</reference>
<dbReference type="SUPFAM" id="SSF52833">
    <property type="entry name" value="Thioredoxin-like"/>
    <property type="match status" value="1"/>
</dbReference>
<dbReference type="Gene3D" id="3.40.30.10">
    <property type="entry name" value="Glutaredoxin"/>
    <property type="match status" value="1"/>
</dbReference>
<evidence type="ECO:0000259" key="1">
    <source>
        <dbReference type="Pfam" id="PF01323"/>
    </source>
</evidence>
<organism evidence="2 3">
    <name type="scientific">Candidatus Rhodoblastus alkanivorans</name>
    <dbReference type="NCBI Taxonomy" id="2954117"/>
    <lineage>
        <taxon>Bacteria</taxon>
        <taxon>Pseudomonadati</taxon>
        <taxon>Pseudomonadota</taxon>
        <taxon>Alphaproteobacteria</taxon>
        <taxon>Hyphomicrobiales</taxon>
        <taxon>Rhodoblastaceae</taxon>
        <taxon>Rhodoblastus</taxon>
    </lineage>
</organism>
<dbReference type="InterPro" id="IPR001853">
    <property type="entry name" value="DSBA-like_thioredoxin_dom"/>
</dbReference>
<dbReference type="Pfam" id="PF01323">
    <property type="entry name" value="DSBA"/>
    <property type="match status" value="1"/>
</dbReference>